<keyword evidence="2" id="KW-1185">Reference proteome</keyword>
<dbReference type="Proteomes" id="UP001165101">
    <property type="component" value="Unassembled WGS sequence"/>
</dbReference>
<reference evidence="1" key="1">
    <citation type="submission" date="2023-04" db="EMBL/GenBank/DDBJ databases">
        <title>Candida boidinii NBRC 1967.</title>
        <authorList>
            <person name="Ichikawa N."/>
            <person name="Sato H."/>
            <person name="Tonouchi N."/>
        </authorList>
    </citation>
    <scope>NUCLEOTIDE SEQUENCE</scope>
    <source>
        <strain evidence="1">NBRC 1967</strain>
    </source>
</reference>
<name>A0ACB5U3Z1_CANBO</name>
<sequence length="89" mass="9824">MTGFQYVKMYQMLLNLLDLEFVSDMRLYSAAAAAAAADAGVVVVLDDDDLSSSLFPFVAVMEDFVNWNCHASHSLDVVQAFILMNQQLA</sequence>
<comment type="caution">
    <text evidence="1">The sequence shown here is derived from an EMBL/GenBank/DDBJ whole genome shotgun (WGS) entry which is preliminary data.</text>
</comment>
<protein>
    <submittedName>
        <fullName evidence="1">Unnamed protein product</fullName>
    </submittedName>
</protein>
<organism evidence="1 2">
    <name type="scientific">Candida boidinii</name>
    <name type="common">Yeast</name>
    <dbReference type="NCBI Taxonomy" id="5477"/>
    <lineage>
        <taxon>Eukaryota</taxon>
        <taxon>Fungi</taxon>
        <taxon>Dikarya</taxon>
        <taxon>Ascomycota</taxon>
        <taxon>Saccharomycotina</taxon>
        <taxon>Pichiomycetes</taxon>
        <taxon>Pichiales</taxon>
        <taxon>Pichiaceae</taxon>
        <taxon>Ogataea</taxon>
        <taxon>Ogataea/Candida clade</taxon>
    </lineage>
</organism>
<accession>A0ACB5U3Z1</accession>
<dbReference type="EMBL" id="BSXV01004534">
    <property type="protein sequence ID" value="GMF00713.1"/>
    <property type="molecule type" value="Genomic_DNA"/>
</dbReference>
<gene>
    <name evidence="1" type="ORF">Cboi01_000563100</name>
</gene>
<evidence type="ECO:0000313" key="1">
    <source>
        <dbReference type="EMBL" id="GMF00713.1"/>
    </source>
</evidence>
<evidence type="ECO:0000313" key="2">
    <source>
        <dbReference type="Proteomes" id="UP001165101"/>
    </source>
</evidence>
<proteinExistence type="predicted"/>